<evidence type="ECO:0000256" key="8">
    <source>
        <dbReference type="RuleBase" id="RU368020"/>
    </source>
</evidence>
<keyword evidence="4 8" id="KW-0249">Electron transport</keyword>
<dbReference type="PANTHER" id="PTHR36923">
    <property type="entry name" value="FERREDOXIN"/>
    <property type="match status" value="1"/>
</dbReference>
<feature type="domain" description="4Fe-4S ferredoxin-type" evidence="9">
    <location>
        <begin position="4"/>
        <end position="32"/>
    </location>
</feature>
<evidence type="ECO:0000313" key="10">
    <source>
        <dbReference type="EMBL" id="GGP42631.1"/>
    </source>
</evidence>
<dbReference type="InterPro" id="IPR017896">
    <property type="entry name" value="4Fe4S_Fe-S-bd"/>
</dbReference>
<comment type="caution">
    <text evidence="10">The sequence shown here is derived from an EMBL/GenBank/DDBJ whole genome shotgun (WGS) entry which is preliminary data.</text>
</comment>
<keyword evidence="6 8" id="KW-0411">Iron-sulfur</keyword>
<dbReference type="GO" id="GO:0051538">
    <property type="term" value="F:3 iron, 4 sulfur cluster binding"/>
    <property type="evidence" value="ECO:0007669"/>
    <property type="project" value="UniProtKB-KW"/>
</dbReference>
<gene>
    <name evidence="10" type="ORF">GCM10010185_12670</name>
</gene>
<dbReference type="PROSITE" id="PS51379">
    <property type="entry name" value="4FE4S_FER_2"/>
    <property type="match status" value="1"/>
</dbReference>
<keyword evidence="7" id="KW-0003">3Fe-4S</keyword>
<keyword evidence="5 8" id="KW-0408">Iron</keyword>
<sequence>MGKWTVEVDGGTCIGSGMCAASAPDHFRLDGATAVPVNATVEPAQAVVDAADSCPMEAILVRDQDGAVVAPTE</sequence>
<evidence type="ECO:0000313" key="11">
    <source>
        <dbReference type="Proteomes" id="UP000639606"/>
    </source>
</evidence>
<comment type="function">
    <text evidence="8">Ferredoxins are iron-sulfur proteins that transfer electrons in a wide variety of metabolic reactions.</text>
</comment>
<dbReference type="RefSeq" id="WP_189222105.1">
    <property type="nucleotide sequence ID" value="NZ_BMRG01000002.1"/>
</dbReference>
<dbReference type="PANTHER" id="PTHR36923:SF3">
    <property type="entry name" value="FERREDOXIN"/>
    <property type="match status" value="1"/>
</dbReference>
<evidence type="ECO:0000256" key="2">
    <source>
        <dbReference type="ARBA" id="ARBA00022448"/>
    </source>
</evidence>
<reference evidence="10" key="2">
    <citation type="submission" date="2020-09" db="EMBL/GenBank/DDBJ databases">
        <authorList>
            <person name="Sun Q."/>
            <person name="Ohkuma M."/>
        </authorList>
    </citation>
    <scope>NUCLEOTIDE SEQUENCE</scope>
    <source>
        <strain evidence="10">JCM 3313</strain>
    </source>
</reference>
<evidence type="ECO:0000256" key="6">
    <source>
        <dbReference type="ARBA" id="ARBA00023014"/>
    </source>
</evidence>
<dbReference type="EMBL" id="BMRG01000002">
    <property type="protein sequence ID" value="GGP42631.1"/>
    <property type="molecule type" value="Genomic_DNA"/>
</dbReference>
<dbReference type="GO" id="GO:0005506">
    <property type="term" value="F:iron ion binding"/>
    <property type="evidence" value="ECO:0007669"/>
    <property type="project" value="UniProtKB-UniRule"/>
</dbReference>
<dbReference type="InterPro" id="IPR001080">
    <property type="entry name" value="3Fe4S_ferredoxin"/>
</dbReference>
<evidence type="ECO:0000256" key="7">
    <source>
        <dbReference type="ARBA" id="ARBA00023291"/>
    </source>
</evidence>
<evidence type="ECO:0000259" key="9">
    <source>
        <dbReference type="PROSITE" id="PS51379"/>
    </source>
</evidence>
<organism evidence="10 11">
    <name type="scientific">Saccharothrix coeruleofusca</name>
    <dbReference type="NCBI Taxonomy" id="33919"/>
    <lineage>
        <taxon>Bacteria</taxon>
        <taxon>Bacillati</taxon>
        <taxon>Actinomycetota</taxon>
        <taxon>Actinomycetes</taxon>
        <taxon>Pseudonocardiales</taxon>
        <taxon>Pseudonocardiaceae</taxon>
        <taxon>Saccharothrix</taxon>
    </lineage>
</organism>
<dbReference type="InterPro" id="IPR051269">
    <property type="entry name" value="Fe-S_cluster_ET"/>
</dbReference>
<proteinExistence type="predicted"/>
<dbReference type="Gene3D" id="3.30.70.20">
    <property type="match status" value="1"/>
</dbReference>
<evidence type="ECO:0000256" key="3">
    <source>
        <dbReference type="ARBA" id="ARBA00022723"/>
    </source>
</evidence>
<keyword evidence="3 8" id="KW-0479">Metal-binding</keyword>
<comment type="cofactor">
    <cofactor evidence="1">
        <name>[3Fe-4S] cluster</name>
        <dbReference type="ChEBI" id="CHEBI:21137"/>
    </cofactor>
</comment>
<dbReference type="AlphaFoldDB" id="A0A918EBQ1"/>
<accession>A0A918EBQ1</accession>
<dbReference type="Pfam" id="PF13370">
    <property type="entry name" value="Fer4_13"/>
    <property type="match status" value="1"/>
</dbReference>
<dbReference type="GO" id="GO:0009055">
    <property type="term" value="F:electron transfer activity"/>
    <property type="evidence" value="ECO:0007669"/>
    <property type="project" value="UniProtKB-UniRule"/>
</dbReference>
<dbReference type="Proteomes" id="UP000639606">
    <property type="component" value="Unassembled WGS sequence"/>
</dbReference>
<dbReference type="PRINTS" id="PR00352">
    <property type="entry name" value="3FE4SFRDOXIN"/>
</dbReference>
<evidence type="ECO:0000256" key="1">
    <source>
        <dbReference type="ARBA" id="ARBA00001927"/>
    </source>
</evidence>
<keyword evidence="2 8" id="KW-0813">Transport</keyword>
<protein>
    <recommendedName>
        <fullName evidence="8">Ferredoxin</fullName>
    </recommendedName>
</protein>
<evidence type="ECO:0000256" key="4">
    <source>
        <dbReference type="ARBA" id="ARBA00022982"/>
    </source>
</evidence>
<reference evidence="10" key="1">
    <citation type="journal article" date="2014" name="Int. J. Syst. Evol. Microbiol.">
        <title>Complete genome sequence of Corynebacterium casei LMG S-19264T (=DSM 44701T), isolated from a smear-ripened cheese.</title>
        <authorList>
            <consortium name="US DOE Joint Genome Institute (JGI-PGF)"/>
            <person name="Walter F."/>
            <person name="Albersmeier A."/>
            <person name="Kalinowski J."/>
            <person name="Ruckert C."/>
        </authorList>
    </citation>
    <scope>NUCLEOTIDE SEQUENCE</scope>
    <source>
        <strain evidence="10">JCM 3313</strain>
    </source>
</reference>
<dbReference type="SUPFAM" id="SSF54862">
    <property type="entry name" value="4Fe-4S ferredoxins"/>
    <property type="match status" value="1"/>
</dbReference>
<evidence type="ECO:0000256" key="5">
    <source>
        <dbReference type="ARBA" id="ARBA00023004"/>
    </source>
</evidence>
<keyword evidence="11" id="KW-1185">Reference proteome</keyword>
<name>A0A918EBQ1_9PSEU</name>